<feature type="domain" description="C2H2-type" evidence="13">
    <location>
        <begin position="190"/>
        <end position="217"/>
    </location>
</feature>
<dbReference type="Gene3D" id="3.30.160.60">
    <property type="entry name" value="Classic Zinc Finger"/>
    <property type="match status" value="5"/>
</dbReference>
<dbReference type="FunFam" id="3.30.160.60:FF:001172">
    <property type="entry name" value="Zinc finger protein rotund"/>
    <property type="match status" value="1"/>
</dbReference>
<keyword evidence="8" id="KW-0238">DNA-binding</keyword>
<evidence type="ECO:0000256" key="2">
    <source>
        <dbReference type="ARBA" id="ARBA00006991"/>
    </source>
</evidence>
<evidence type="ECO:0000259" key="13">
    <source>
        <dbReference type="PROSITE" id="PS50157"/>
    </source>
</evidence>
<dbReference type="SUPFAM" id="SSF57667">
    <property type="entry name" value="beta-beta-alpha zinc fingers"/>
    <property type="match status" value="4"/>
</dbReference>
<dbReference type="PANTHER" id="PTHR24388">
    <property type="entry name" value="ZINC FINGER PROTEIN"/>
    <property type="match status" value="1"/>
</dbReference>
<dbReference type="GO" id="GO:0000981">
    <property type="term" value="F:DNA-binding transcription factor activity, RNA polymerase II-specific"/>
    <property type="evidence" value="ECO:0007669"/>
    <property type="project" value="TreeGrafter"/>
</dbReference>
<comment type="similarity">
    <text evidence="2">Belongs to the krueppel C2H2-type zinc-finger protein family.</text>
</comment>
<evidence type="ECO:0000256" key="8">
    <source>
        <dbReference type="ARBA" id="ARBA00023125"/>
    </source>
</evidence>
<feature type="region of interest" description="Disordered" evidence="12">
    <location>
        <begin position="1"/>
        <end position="127"/>
    </location>
</feature>
<accession>A0A3S1BBX1</accession>
<proteinExistence type="inferred from homology"/>
<feature type="non-terminal residue" evidence="14">
    <location>
        <position position="1"/>
    </location>
</feature>
<reference evidence="14 15" key="1">
    <citation type="submission" date="2019-01" db="EMBL/GenBank/DDBJ databases">
        <title>A draft genome assembly of the solar-powered sea slug Elysia chlorotica.</title>
        <authorList>
            <person name="Cai H."/>
            <person name="Li Q."/>
            <person name="Fang X."/>
            <person name="Li J."/>
            <person name="Curtis N.E."/>
            <person name="Altenburger A."/>
            <person name="Shibata T."/>
            <person name="Feng M."/>
            <person name="Maeda T."/>
            <person name="Schwartz J.A."/>
            <person name="Shigenobu S."/>
            <person name="Lundholm N."/>
            <person name="Nishiyama T."/>
            <person name="Yang H."/>
            <person name="Hasebe M."/>
            <person name="Li S."/>
            <person name="Pierce S.K."/>
            <person name="Wang J."/>
        </authorList>
    </citation>
    <scope>NUCLEOTIDE SEQUENCE [LARGE SCALE GENOMIC DNA]</scope>
    <source>
        <strain evidence="14">EC2010</strain>
        <tissue evidence="14">Whole organism of an adult</tissue>
    </source>
</reference>
<feature type="domain" description="C2H2-type" evidence="13">
    <location>
        <begin position="162"/>
        <end position="189"/>
    </location>
</feature>
<evidence type="ECO:0000313" key="14">
    <source>
        <dbReference type="EMBL" id="RUS79913.1"/>
    </source>
</evidence>
<evidence type="ECO:0000256" key="9">
    <source>
        <dbReference type="ARBA" id="ARBA00023163"/>
    </source>
</evidence>
<dbReference type="FunFam" id="3.30.160.60:FF:000125">
    <property type="entry name" value="Putative zinc finger protein 143"/>
    <property type="match status" value="1"/>
</dbReference>
<dbReference type="PROSITE" id="PS00028">
    <property type="entry name" value="ZINC_FINGER_C2H2_1"/>
    <property type="match status" value="4"/>
</dbReference>
<evidence type="ECO:0000256" key="3">
    <source>
        <dbReference type="ARBA" id="ARBA00022723"/>
    </source>
</evidence>
<dbReference type="GO" id="GO:0008270">
    <property type="term" value="F:zinc ion binding"/>
    <property type="evidence" value="ECO:0007669"/>
    <property type="project" value="UniProtKB-KW"/>
</dbReference>
<keyword evidence="5 11" id="KW-0863">Zinc-finger</keyword>
<dbReference type="STRING" id="188477.A0A3S1BBX1"/>
<comment type="caution">
    <text evidence="14">The sequence shown here is derived from an EMBL/GenBank/DDBJ whole genome shotgun (WGS) entry which is preliminary data.</text>
</comment>
<organism evidence="14 15">
    <name type="scientific">Elysia chlorotica</name>
    <name type="common">Eastern emerald elysia</name>
    <name type="synonym">Sea slug</name>
    <dbReference type="NCBI Taxonomy" id="188477"/>
    <lineage>
        <taxon>Eukaryota</taxon>
        <taxon>Metazoa</taxon>
        <taxon>Spiralia</taxon>
        <taxon>Lophotrochozoa</taxon>
        <taxon>Mollusca</taxon>
        <taxon>Gastropoda</taxon>
        <taxon>Heterobranchia</taxon>
        <taxon>Euthyneura</taxon>
        <taxon>Panpulmonata</taxon>
        <taxon>Sacoglossa</taxon>
        <taxon>Placobranchoidea</taxon>
        <taxon>Plakobranchidae</taxon>
        <taxon>Elysia</taxon>
    </lineage>
</organism>
<dbReference type="Proteomes" id="UP000271974">
    <property type="component" value="Unassembled WGS sequence"/>
</dbReference>
<sequence>PSYFKWPKADNAHDHGLGLGPPHDGLHPTNLTDHLHRSSNNNNNINGGNNNNNNHNDNGNTNGGGGGGGGTNGGGGGINYARTTSSGSLSGPPTPTGGLGPGSLGSGGPNTPLVVPQPVKPPSSRAGGVKTYQCKICDQVFSSKSDMLIHCQQIHKQDPKPYKCPTCSKSFANSSYLSQHSRIHTGLKPYRCEICERKFTQLSHLQQHIRTHTGEKPYKCMHAGCTQAFSQLSNMKQHYRSHTGEKPYLGIEFRCNSCYKCYADEQSLREHIPKHSDTKHLKTHICHICGKSYTQ</sequence>
<evidence type="ECO:0000256" key="6">
    <source>
        <dbReference type="ARBA" id="ARBA00022833"/>
    </source>
</evidence>
<dbReference type="OrthoDB" id="654211at2759"/>
<dbReference type="InterPro" id="IPR013087">
    <property type="entry name" value="Znf_C2H2_type"/>
</dbReference>
<dbReference type="EMBL" id="RQTK01000421">
    <property type="protein sequence ID" value="RUS79913.1"/>
    <property type="molecule type" value="Genomic_DNA"/>
</dbReference>
<evidence type="ECO:0000313" key="15">
    <source>
        <dbReference type="Proteomes" id="UP000271974"/>
    </source>
</evidence>
<keyword evidence="15" id="KW-1185">Reference proteome</keyword>
<protein>
    <recommendedName>
        <fullName evidence="13">C2H2-type domain-containing protein</fullName>
    </recommendedName>
</protein>
<dbReference type="Pfam" id="PF00096">
    <property type="entry name" value="zf-C2H2"/>
    <property type="match status" value="4"/>
</dbReference>
<evidence type="ECO:0000256" key="11">
    <source>
        <dbReference type="PROSITE-ProRule" id="PRU00042"/>
    </source>
</evidence>
<dbReference type="SMART" id="SM00355">
    <property type="entry name" value="ZnF_C2H2"/>
    <property type="match status" value="5"/>
</dbReference>
<feature type="compositionally biased region" description="Basic and acidic residues" evidence="12">
    <location>
        <begin position="7"/>
        <end position="16"/>
    </location>
</feature>
<feature type="domain" description="C2H2-type" evidence="13">
    <location>
        <begin position="132"/>
        <end position="160"/>
    </location>
</feature>
<feature type="compositionally biased region" description="Gly residues" evidence="12">
    <location>
        <begin position="97"/>
        <end position="108"/>
    </location>
</feature>
<dbReference type="GO" id="GO:0000978">
    <property type="term" value="F:RNA polymerase II cis-regulatory region sequence-specific DNA binding"/>
    <property type="evidence" value="ECO:0007669"/>
    <property type="project" value="TreeGrafter"/>
</dbReference>
<dbReference type="FunFam" id="3.30.160.60:FF:000648">
    <property type="entry name" value="Zinc finger protein rotund"/>
    <property type="match status" value="1"/>
</dbReference>
<keyword evidence="9" id="KW-0804">Transcription</keyword>
<dbReference type="GO" id="GO:0005634">
    <property type="term" value="C:nucleus"/>
    <property type="evidence" value="ECO:0007669"/>
    <property type="project" value="UniProtKB-SubCell"/>
</dbReference>
<keyword evidence="6" id="KW-0862">Zinc</keyword>
<feature type="non-terminal residue" evidence="14">
    <location>
        <position position="295"/>
    </location>
</feature>
<dbReference type="InterPro" id="IPR036236">
    <property type="entry name" value="Znf_C2H2_sf"/>
</dbReference>
<dbReference type="InterPro" id="IPR050527">
    <property type="entry name" value="Snail/Krueppel_Znf"/>
</dbReference>
<dbReference type="AlphaFoldDB" id="A0A3S1BBX1"/>
<evidence type="ECO:0000256" key="1">
    <source>
        <dbReference type="ARBA" id="ARBA00004123"/>
    </source>
</evidence>
<evidence type="ECO:0000256" key="10">
    <source>
        <dbReference type="ARBA" id="ARBA00023242"/>
    </source>
</evidence>
<feature type="compositionally biased region" description="Gly residues" evidence="12">
    <location>
        <begin position="61"/>
        <end position="78"/>
    </location>
</feature>
<keyword evidence="10" id="KW-0539">Nucleus</keyword>
<keyword evidence="7" id="KW-0805">Transcription regulation</keyword>
<evidence type="ECO:0000256" key="5">
    <source>
        <dbReference type="ARBA" id="ARBA00022771"/>
    </source>
</evidence>
<feature type="domain" description="C2H2-type" evidence="13">
    <location>
        <begin position="218"/>
        <end position="247"/>
    </location>
</feature>
<dbReference type="PANTHER" id="PTHR24388:SF96">
    <property type="entry name" value="GENE, 32687-RELATED"/>
    <property type="match status" value="1"/>
</dbReference>
<feature type="compositionally biased region" description="Low complexity" evidence="12">
    <location>
        <begin position="40"/>
        <end position="60"/>
    </location>
</feature>
<evidence type="ECO:0000256" key="7">
    <source>
        <dbReference type="ARBA" id="ARBA00023015"/>
    </source>
</evidence>
<evidence type="ECO:0000256" key="4">
    <source>
        <dbReference type="ARBA" id="ARBA00022737"/>
    </source>
</evidence>
<name>A0A3S1BBX1_ELYCH</name>
<comment type="subcellular location">
    <subcellularLocation>
        <location evidence="1">Nucleus</location>
    </subcellularLocation>
</comment>
<feature type="domain" description="C2H2-type" evidence="13">
    <location>
        <begin position="253"/>
        <end position="280"/>
    </location>
</feature>
<keyword evidence="3" id="KW-0479">Metal-binding</keyword>
<dbReference type="PROSITE" id="PS50157">
    <property type="entry name" value="ZINC_FINGER_C2H2_2"/>
    <property type="match status" value="5"/>
</dbReference>
<evidence type="ECO:0000256" key="12">
    <source>
        <dbReference type="SAM" id="MobiDB-lite"/>
    </source>
</evidence>
<keyword evidence="4" id="KW-0677">Repeat</keyword>
<gene>
    <name evidence="14" type="ORF">EGW08_012327</name>
</gene>